<comment type="caution">
    <text evidence="2">The sequence shown here is derived from an EMBL/GenBank/DDBJ whole genome shotgun (WGS) entry which is preliminary data.</text>
</comment>
<reference evidence="2 3" key="1">
    <citation type="submission" date="2022-05" db="EMBL/GenBank/DDBJ databases">
        <authorList>
            <consortium name="Genoscope - CEA"/>
            <person name="William W."/>
        </authorList>
    </citation>
    <scope>NUCLEOTIDE SEQUENCE [LARGE SCALE GENOMIC DNA]</scope>
</reference>
<dbReference type="InterPro" id="IPR000421">
    <property type="entry name" value="FA58C"/>
</dbReference>
<gene>
    <name evidence="2" type="ORF">PLOB_00045675</name>
</gene>
<dbReference type="SUPFAM" id="SSF49785">
    <property type="entry name" value="Galactose-binding domain-like"/>
    <property type="match status" value="1"/>
</dbReference>
<protein>
    <recommendedName>
        <fullName evidence="1">F5/8 type C domain-containing protein</fullName>
    </recommendedName>
</protein>
<feature type="non-terminal residue" evidence="2">
    <location>
        <position position="142"/>
    </location>
</feature>
<keyword evidence="3" id="KW-1185">Reference proteome</keyword>
<accession>A0ABN8N0D8</accession>
<dbReference type="PROSITE" id="PS01286">
    <property type="entry name" value="FA58C_2"/>
    <property type="match status" value="1"/>
</dbReference>
<dbReference type="InterPro" id="IPR008979">
    <property type="entry name" value="Galactose-bd-like_sf"/>
</dbReference>
<dbReference type="PANTHER" id="PTHR24543">
    <property type="entry name" value="MULTICOPPER OXIDASE-RELATED"/>
    <property type="match status" value="1"/>
</dbReference>
<dbReference type="EMBL" id="CALNXK010000008">
    <property type="protein sequence ID" value="CAH3040420.1"/>
    <property type="molecule type" value="Genomic_DNA"/>
</dbReference>
<dbReference type="Gene3D" id="2.60.120.260">
    <property type="entry name" value="Galactose-binding domain-like"/>
    <property type="match status" value="1"/>
</dbReference>
<sequence length="142" mass="15681">MEDYSIEDYQIFGGTAYDGDYARYGSQNARLHSSFGYRAEPSADTARDIIVITLNEEMVITGIATQGYGGPGVLEWVTGFYLLYTSFEGIRLPVINANGREMTATPSRDELPIPVLASTVYIKPITKHKNVGLRLELYGCKG</sequence>
<evidence type="ECO:0000313" key="2">
    <source>
        <dbReference type="EMBL" id="CAH3040420.1"/>
    </source>
</evidence>
<dbReference type="PROSITE" id="PS50022">
    <property type="entry name" value="FA58C_3"/>
    <property type="match status" value="1"/>
</dbReference>
<feature type="domain" description="F5/8 type C" evidence="1">
    <location>
        <begin position="1"/>
        <end position="140"/>
    </location>
</feature>
<evidence type="ECO:0000259" key="1">
    <source>
        <dbReference type="PROSITE" id="PS50022"/>
    </source>
</evidence>
<name>A0ABN8N0D8_9CNID</name>
<organism evidence="2 3">
    <name type="scientific">Porites lobata</name>
    <dbReference type="NCBI Taxonomy" id="104759"/>
    <lineage>
        <taxon>Eukaryota</taxon>
        <taxon>Metazoa</taxon>
        <taxon>Cnidaria</taxon>
        <taxon>Anthozoa</taxon>
        <taxon>Hexacorallia</taxon>
        <taxon>Scleractinia</taxon>
        <taxon>Fungiina</taxon>
        <taxon>Poritidae</taxon>
        <taxon>Porites</taxon>
    </lineage>
</organism>
<evidence type="ECO:0000313" key="3">
    <source>
        <dbReference type="Proteomes" id="UP001159405"/>
    </source>
</evidence>
<dbReference type="Proteomes" id="UP001159405">
    <property type="component" value="Unassembled WGS sequence"/>
</dbReference>
<dbReference type="PANTHER" id="PTHR24543:SF335">
    <property type="entry name" value="EGF-LIKE REPEAT AND DISCOIDIN I-LIKE DOMAIN-CONTAINING PROTEIN 3"/>
    <property type="match status" value="1"/>
</dbReference>
<proteinExistence type="predicted"/>